<gene>
    <name evidence="8" type="ORF">SAMN04488514_11531</name>
</gene>
<feature type="domain" description="Nudix hydrolase" evidence="7">
    <location>
        <begin position="46"/>
        <end position="180"/>
    </location>
</feature>
<organism evidence="8 9">
    <name type="scientific">Kriegella aquimaris</name>
    <dbReference type="NCBI Taxonomy" id="192904"/>
    <lineage>
        <taxon>Bacteria</taxon>
        <taxon>Pseudomonadati</taxon>
        <taxon>Bacteroidota</taxon>
        <taxon>Flavobacteriia</taxon>
        <taxon>Flavobacteriales</taxon>
        <taxon>Flavobacteriaceae</taxon>
        <taxon>Kriegella</taxon>
    </lineage>
</organism>
<dbReference type="EMBL" id="FNGV01000015">
    <property type="protein sequence ID" value="SDM81624.1"/>
    <property type="molecule type" value="Genomic_DNA"/>
</dbReference>
<dbReference type="PANTHER" id="PTHR12992:SF11">
    <property type="entry name" value="MITOCHONDRIAL COENZYME A DIPHOSPHATASE NUDT8"/>
    <property type="match status" value="1"/>
</dbReference>
<dbReference type="Proteomes" id="UP000199440">
    <property type="component" value="Unassembled WGS sequence"/>
</dbReference>
<evidence type="ECO:0000256" key="5">
    <source>
        <dbReference type="ARBA" id="ARBA00022842"/>
    </source>
</evidence>
<dbReference type="InterPro" id="IPR000086">
    <property type="entry name" value="NUDIX_hydrolase_dom"/>
</dbReference>
<keyword evidence="3" id="KW-0479">Metal-binding</keyword>
<dbReference type="CDD" id="cd03426">
    <property type="entry name" value="NUDIX_CoAse_Nudt7"/>
    <property type="match status" value="1"/>
</dbReference>
<evidence type="ECO:0000256" key="3">
    <source>
        <dbReference type="ARBA" id="ARBA00022723"/>
    </source>
</evidence>
<evidence type="ECO:0000313" key="8">
    <source>
        <dbReference type="EMBL" id="SDM81624.1"/>
    </source>
</evidence>
<protein>
    <submittedName>
        <fullName evidence="8">8-oxo-dGTP pyrophosphatase MutT, NUDIX family</fullName>
    </submittedName>
</protein>
<evidence type="ECO:0000256" key="4">
    <source>
        <dbReference type="ARBA" id="ARBA00022801"/>
    </source>
</evidence>
<accession>A0A1G9WAP6</accession>
<keyword evidence="6" id="KW-0464">Manganese</keyword>
<dbReference type="RefSeq" id="WP_089894365.1">
    <property type="nucleotide sequence ID" value="NZ_FNGV01000015.1"/>
</dbReference>
<dbReference type="GO" id="GO:0046872">
    <property type="term" value="F:metal ion binding"/>
    <property type="evidence" value="ECO:0007669"/>
    <property type="project" value="UniProtKB-KW"/>
</dbReference>
<comment type="cofactor">
    <cofactor evidence="2">
        <name>Mg(2+)</name>
        <dbReference type="ChEBI" id="CHEBI:18420"/>
    </cofactor>
</comment>
<proteinExistence type="predicted"/>
<reference evidence="8 9" key="1">
    <citation type="submission" date="2016-10" db="EMBL/GenBank/DDBJ databases">
        <authorList>
            <person name="de Groot N.N."/>
        </authorList>
    </citation>
    <scope>NUCLEOTIDE SEQUENCE [LARGE SCALE GENOMIC DNA]</scope>
    <source>
        <strain evidence="8 9">DSM 19886</strain>
    </source>
</reference>
<keyword evidence="9" id="KW-1185">Reference proteome</keyword>
<dbReference type="Gene3D" id="3.90.79.10">
    <property type="entry name" value="Nucleoside Triphosphate Pyrophosphohydrolase"/>
    <property type="match status" value="1"/>
</dbReference>
<evidence type="ECO:0000256" key="6">
    <source>
        <dbReference type="ARBA" id="ARBA00023211"/>
    </source>
</evidence>
<dbReference type="STRING" id="192904.SAMN04488514_11531"/>
<name>A0A1G9WAP6_9FLAO</name>
<dbReference type="InterPro" id="IPR015797">
    <property type="entry name" value="NUDIX_hydrolase-like_dom_sf"/>
</dbReference>
<comment type="cofactor">
    <cofactor evidence="1">
        <name>Mn(2+)</name>
        <dbReference type="ChEBI" id="CHEBI:29035"/>
    </cofactor>
</comment>
<sequence length="213" mass="24163">MDFSFFSQQIPKIKNLPLPGEASHYKMAPPVRIQLMKEDKLKNKQPKKAGVMALFYGDAADHTRLLLILRKTYQGVHSNQIGFPGGKAEKTDLNLLETALRETHEEVGVSPNKVKIIKSLSEVYIPPSNFEVQPYIGLYAKTEPFQIQETEVESLVEVPFTDFMDDNNNYMQNLTTSYAKNIDVPAFKLNGYTVWGATAMMLSEIKELLKQVF</sequence>
<evidence type="ECO:0000259" key="7">
    <source>
        <dbReference type="PROSITE" id="PS51462"/>
    </source>
</evidence>
<keyword evidence="5" id="KW-0460">Magnesium</keyword>
<dbReference type="OrthoDB" id="9802805at2"/>
<dbReference type="PANTHER" id="PTHR12992">
    <property type="entry name" value="NUDIX HYDROLASE"/>
    <property type="match status" value="1"/>
</dbReference>
<dbReference type="PROSITE" id="PS51462">
    <property type="entry name" value="NUDIX"/>
    <property type="match status" value="1"/>
</dbReference>
<evidence type="ECO:0000256" key="1">
    <source>
        <dbReference type="ARBA" id="ARBA00001936"/>
    </source>
</evidence>
<dbReference type="InterPro" id="IPR045121">
    <property type="entry name" value="CoAse"/>
</dbReference>
<dbReference type="AlphaFoldDB" id="A0A1G9WAP6"/>
<dbReference type="Pfam" id="PF00293">
    <property type="entry name" value="NUDIX"/>
    <property type="match status" value="1"/>
</dbReference>
<evidence type="ECO:0000256" key="2">
    <source>
        <dbReference type="ARBA" id="ARBA00001946"/>
    </source>
</evidence>
<keyword evidence="4" id="KW-0378">Hydrolase</keyword>
<dbReference type="SUPFAM" id="SSF55811">
    <property type="entry name" value="Nudix"/>
    <property type="match status" value="1"/>
</dbReference>
<evidence type="ECO:0000313" key="9">
    <source>
        <dbReference type="Proteomes" id="UP000199440"/>
    </source>
</evidence>
<dbReference type="GO" id="GO:0010945">
    <property type="term" value="F:coenzyme A diphosphatase activity"/>
    <property type="evidence" value="ECO:0007669"/>
    <property type="project" value="InterPro"/>
</dbReference>